<keyword evidence="1" id="KW-0732">Signal</keyword>
<name>A0A914AZV7_PATMI</name>
<dbReference type="RefSeq" id="XP_038069059.1">
    <property type="nucleotide sequence ID" value="XM_038213131.1"/>
</dbReference>
<organism evidence="3 4">
    <name type="scientific">Patiria miniata</name>
    <name type="common">Bat star</name>
    <name type="synonym">Asterina miniata</name>
    <dbReference type="NCBI Taxonomy" id="46514"/>
    <lineage>
        <taxon>Eukaryota</taxon>
        <taxon>Metazoa</taxon>
        <taxon>Echinodermata</taxon>
        <taxon>Eleutherozoa</taxon>
        <taxon>Asterozoa</taxon>
        <taxon>Asteroidea</taxon>
        <taxon>Valvatacea</taxon>
        <taxon>Valvatida</taxon>
        <taxon>Asterinidae</taxon>
        <taxon>Patiria</taxon>
    </lineage>
</organism>
<dbReference type="SUPFAM" id="SSF57414">
    <property type="entry name" value="Hairpin loop containing domain-like"/>
    <property type="match status" value="1"/>
</dbReference>
<evidence type="ECO:0000259" key="2">
    <source>
        <dbReference type="PROSITE" id="PS50948"/>
    </source>
</evidence>
<dbReference type="EnsemblMetazoa" id="XM_038213131.1">
    <property type="protein sequence ID" value="XP_038069059.1"/>
    <property type="gene ID" value="LOC119738291"/>
</dbReference>
<accession>A0A914AZV7</accession>
<dbReference type="AlphaFoldDB" id="A0A914AZV7"/>
<protein>
    <recommendedName>
        <fullName evidence="2">Apple domain-containing protein</fullName>
    </recommendedName>
</protein>
<dbReference type="PROSITE" id="PS50948">
    <property type="entry name" value="PAN"/>
    <property type="match status" value="1"/>
</dbReference>
<evidence type="ECO:0000313" key="3">
    <source>
        <dbReference type="EnsemblMetazoa" id="XP_038069059.1"/>
    </source>
</evidence>
<dbReference type="Proteomes" id="UP000887568">
    <property type="component" value="Unplaced"/>
</dbReference>
<dbReference type="Pfam" id="PF00024">
    <property type="entry name" value="PAN_1"/>
    <property type="match status" value="1"/>
</dbReference>
<evidence type="ECO:0000256" key="1">
    <source>
        <dbReference type="SAM" id="SignalP"/>
    </source>
</evidence>
<evidence type="ECO:0000313" key="4">
    <source>
        <dbReference type="Proteomes" id="UP000887568"/>
    </source>
</evidence>
<reference evidence="3" key="1">
    <citation type="submission" date="2022-11" db="UniProtKB">
        <authorList>
            <consortium name="EnsemblMetazoa"/>
        </authorList>
    </citation>
    <scope>IDENTIFICATION</scope>
</reference>
<feature type="chain" id="PRO_5036989002" description="Apple domain-containing protein" evidence="1">
    <location>
        <begin position="20"/>
        <end position="310"/>
    </location>
</feature>
<proteinExistence type="predicted"/>
<feature type="signal peptide" evidence="1">
    <location>
        <begin position="1"/>
        <end position="19"/>
    </location>
</feature>
<dbReference type="GeneID" id="119738291"/>
<sequence length="310" mass="34720">MQQIFAVFLSFTCYALANAFFRPYCQENATCVRGCSWVLERYFNGVANQVLPDNGYRNLTVPSLAMCGRECLMDDRCFSFHYSKGEMWCELNGATASRYPMDLIEMEGMFYYGPEEPKLVKLLASGNKTGIPSLTDCRYQTHGSVSPECSKTGQHLCLKWELDHASKEGYPATPLSWYADPDSQAVLTETGVTYHDLPLTAPSPGLCCSLPMTYRDPVITPQSYDLADRAGQARGCSDLAAHPCTLAELKEAYDHGYRGCLYWGYFATPNRDARVDGCTHHKDDECYQGTIANTPRPATHKRVYCCPNRT</sequence>
<dbReference type="InterPro" id="IPR003609">
    <property type="entry name" value="Pan_app"/>
</dbReference>
<feature type="domain" description="Apple" evidence="2">
    <location>
        <begin position="35"/>
        <end position="116"/>
    </location>
</feature>
<dbReference type="OrthoDB" id="5950113at2759"/>
<dbReference type="Gene3D" id="3.50.4.10">
    <property type="entry name" value="Hepatocyte Growth Factor"/>
    <property type="match status" value="1"/>
</dbReference>
<keyword evidence="4" id="KW-1185">Reference proteome</keyword>